<dbReference type="SUPFAM" id="SSF52540">
    <property type="entry name" value="P-loop containing nucleoside triphosphate hydrolases"/>
    <property type="match status" value="1"/>
</dbReference>
<proteinExistence type="predicted"/>
<evidence type="ECO:0000313" key="1">
    <source>
        <dbReference type="EMBL" id="UQN15451.1"/>
    </source>
</evidence>
<sequence length="184" mass="19837">MATQRTSCILAIDGRSGAGKTTLASDVALVTGAQLVHVEDFYPGWGGLADGADYLVREVLEPVLAGDVVVPRRWNWHADAFELGVPVHPGLIVVEGCGALTRASRRLVTVGAWFEVDAELRHRRASLRDGDDAWWEAWRQQEDTFYAAEGSAELADLTLPADIGVAEAIAVLADHGWPAPQRVA</sequence>
<dbReference type="EMBL" id="CP097160">
    <property type="protein sequence ID" value="UQN15451.1"/>
    <property type="molecule type" value="Genomic_DNA"/>
</dbReference>
<keyword evidence="1" id="KW-0808">Transferase</keyword>
<reference evidence="1" key="1">
    <citation type="submission" date="2022-05" db="EMBL/GenBank/DDBJ databases">
        <title>Complete genome sequence of toluene-degrading Gulosibacter sediminis strain ACHW.36C.</title>
        <authorList>
            <person name="Wai A.C."/>
            <person name="Lai G.K."/>
            <person name="Griffin S.D."/>
            <person name="Leung F.C."/>
        </authorList>
    </citation>
    <scope>NUCLEOTIDE SEQUENCE [LARGE SCALE GENOMIC DNA]</scope>
    <source>
        <strain evidence="1">ACHW.36C</strain>
    </source>
</reference>
<dbReference type="GO" id="GO:0016301">
    <property type="term" value="F:kinase activity"/>
    <property type="evidence" value="ECO:0007669"/>
    <property type="project" value="UniProtKB-KW"/>
</dbReference>
<accession>A0ABY4MYD4</accession>
<gene>
    <name evidence="1" type="ORF">M3M28_03000</name>
</gene>
<organism evidence="1">
    <name type="scientific">Gulosibacter sediminis</name>
    <dbReference type="NCBI Taxonomy" id="1729695"/>
    <lineage>
        <taxon>Bacteria</taxon>
        <taxon>Bacillati</taxon>
        <taxon>Actinomycetota</taxon>
        <taxon>Actinomycetes</taxon>
        <taxon>Micrococcales</taxon>
        <taxon>Microbacteriaceae</taxon>
        <taxon>Gulosibacter</taxon>
    </lineage>
</organism>
<protein>
    <submittedName>
        <fullName evidence="1">Uridine kinase</fullName>
    </submittedName>
</protein>
<keyword evidence="1" id="KW-0418">Kinase</keyword>
<dbReference type="InterPro" id="IPR027417">
    <property type="entry name" value="P-loop_NTPase"/>
</dbReference>
<dbReference type="Gene3D" id="3.40.50.300">
    <property type="entry name" value="P-loop containing nucleotide triphosphate hydrolases"/>
    <property type="match status" value="1"/>
</dbReference>
<name>A0ABY4MYD4_9MICO</name>